<sequence length="555" mass="60832">MSETSSHSDDRDNRVQSVTEEKCLEDGIDTKPPEKGAEVGPLAEPPSEQPIVDTRPNYSAFTHWEKRGIVLGAAIGAFFSPLTAQIYLPALTILAQEFNVTVSQINLTVTTYMIFQGLTPMFVGSFADSTGRRPAYFICFVIYIAANVGCALAPSYPALLVLRMLQSAGSSTTVALCQAVVADVATSAERGQYVGYTALPILLAPAVGPVIGGVLSQEVGWRWIFWLLAIVAGFVFVIHALFLPETCREIVGDGSIKPHPAYRTGWQLCKEALRRRRARRNPESSGDPLSRTVSRTSTRRSLHMKKFNVLQSLHILLEKEMFLLLAYSSICFSSFYCVATVMPTQLSAIYGFDEITVGLMYLPMVGGSILAAFVNGRVMNWNYRRHCKLQGIPFERAKQQDLTEFPIERARLEIGVPMLVLTAACTLAWGWAFQYQAHIAVVCVLLFLIGWAVVGFSNTINVLLVDVNVGSAGAATASNNLTRCLIGAAATAVIGPMINGVGIGWAFTILAALFVVGSPTLFLIMRHGIQWRKEKRYRKLAREQKHANNNATAQK</sequence>
<keyword evidence="2" id="KW-1185">Reference proteome</keyword>
<proteinExistence type="predicted"/>
<protein>
    <submittedName>
        <fullName evidence="1">Major facilitator superfamily transporter</fullName>
    </submittedName>
</protein>
<dbReference type="EMBL" id="MU394280">
    <property type="protein sequence ID" value="KAI6093923.1"/>
    <property type="molecule type" value="Genomic_DNA"/>
</dbReference>
<name>A0ACC0DN05_9PEZI</name>
<accession>A0ACC0DN05</accession>
<organism evidence="1 2">
    <name type="scientific">Hypoxylon rubiginosum</name>
    <dbReference type="NCBI Taxonomy" id="110542"/>
    <lineage>
        <taxon>Eukaryota</taxon>
        <taxon>Fungi</taxon>
        <taxon>Dikarya</taxon>
        <taxon>Ascomycota</taxon>
        <taxon>Pezizomycotina</taxon>
        <taxon>Sordariomycetes</taxon>
        <taxon>Xylariomycetidae</taxon>
        <taxon>Xylariales</taxon>
        <taxon>Hypoxylaceae</taxon>
        <taxon>Hypoxylon</taxon>
    </lineage>
</organism>
<evidence type="ECO:0000313" key="1">
    <source>
        <dbReference type="EMBL" id="KAI6093923.1"/>
    </source>
</evidence>
<gene>
    <name evidence="1" type="ORF">F4821DRAFT_7309</name>
</gene>
<dbReference type="Proteomes" id="UP001497680">
    <property type="component" value="Unassembled WGS sequence"/>
</dbReference>
<evidence type="ECO:0000313" key="2">
    <source>
        <dbReference type="Proteomes" id="UP001497680"/>
    </source>
</evidence>
<reference evidence="1 2" key="1">
    <citation type="journal article" date="2022" name="New Phytol.">
        <title>Ecological generalism drives hyperdiversity of secondary metabolite gene clusters in xylarialean endophytes.</title>
        <authorList>
            <person name="Franco M.E.E."/>
            <person name="Wisecaver J.H."/>
            <person name="Arnold A.E."/>
            <person name="Ju Y.M."/>
            <person name="Slot J.C."/>
            <person name="Ahrendt S."/>
            <person name="Moore L.P."/>
            <person name="Eastman K.E."/>
            <person name="Scott K."/>
            <person name="Konkel Z."/>
            <person name="Mondo S.J."/>
            <person name="Kuo A."/>
            <person name="Hayes R.D."/>
            <person name="Haridas S."/>
            <person name="Andreopoulos B."/>
            <person name="Riley R."/>
            <person name="LaButti K."/>
            <person name="Pangilinan J."/>
            <person name="Lipzen A."/>
            <person name="Amirebrahimi M."/>
            <person name="Yan J."/>
            <person name="Adam C."/>
            <person name="Keymanesh K."/>
            <person name="Ng V."/>
            <person name="Louie K."/>
            <person name="Northen T."/>
            <person name="Drula E."/>
            <person name="Henrissat B."/>
            <person name="Hsieh H.M."/>
            <person name="Youens-Clark K."/>
            <person name="Lutzoni F."/>
            <person name="Miadlikowska J."/>
            <person name="Eastwood D.C."/>
            <person name="Hamelin R.C."/>
            <person name="Grigoriev I.V."/>
            <person name="U'Ren J.M."/>
        </authorList>
    </citation>
    <scope>NUCLEOTIDE SEQUENCE [LARGE SCALE GENOMIC DNA]</scope>
    <source>
        <strain evidence="1 2">ER1909</strain>
    </source>
</reference>
<comment type="caution">
    <text evidence="1">The sequence shown here is derived from an EMBL/GenBank/DDBJ whole genome shotgun (WGS) entry which is preliminary data.</text>
</comment>